<protein>
    <submittedName>
        <fullName evidence="1">Uncharacterized protein</fullName>
    </submittedName>
</protein>
<dbReference type="AlphaFoldDB" id="A0AA88A8A3"/>
<reference evidence="1" key="1">
    <citation type="submission" date="2023-07" db="EMBL/GenBank/DDBJ databases">
        <title>draft genome sequence of fig (Ficus carica).</title>
        <authorList>
            <person name="Takahashi T."/>
            <person name="Nishimura K."/>
        </authorList>
    </citation>
    <scope>NUCLEOTIDE SEQUENCE</scope>
</reference>
<comment type="caution">
    <text evidence="1">The sequence shown here is derived from an EMBL/GenBank/DDBJ whole genome shotgun (WGS) entry which is preliminary data.</text>
</comment>
<keyword evidence="2" id="KW-1185">Reference proteome</keyword>
<accession>A0AA88A8A3</accession>
<evidence type="ECO:0000313" key="1">
    <source>
        <dbReference type="EMBL" id="GMN47555.1"/>
    </source>
</evidence>
<proteinExistence type="predicted"/>
<gene>
    <name evidence="1" type="ORF">TIFTF001_016732</name>
</gene>
<dbReference type="EMBL" id="BTGU01000026">
    <property type="protein sequence ID" value="GMN47555.1"/>
    <property type="molecule type" value="Genomic_DNA"/>
</dbReference>
<sequence length="154" mass="17204">MCGGATISDFISTPRSRRLSASYLWPDIKKSGSGGKRFSKPLRSEIVDIGDDFEADFHDFKDDSDDEHDDFEPFAFSTARQPTFSHVLRTPTGFEVSSPKEDQSRGALEDGARCEDSKMIVAVDDKGKGTAYDWRRLGMEACVMAEWVIGTFLF</sequence>
<name>A0AA88A8A3_FICCA</name>
<dbReference type="Proteomes" id="UP001187192">
    <property type="component" value="Unassembled WGS sequence"/>
</dbReference>
<organism evidence="1 2">
    <name type="scientific">Ficus carica</name>
    <name type="common">Common fig</name>
    <dbReference type="NCBI Taxonomy" id="3494"/>
    <lineage>
        <taxon>Eukaryota</taxon>
        <taxon>Viridiplantae</taxon>
        <taxon>Streptophyta</taxon>
        <taxon>Embryophyta</taxon>
        <taxon>Tracheophyta</taxon>
        <taxon>Spermatophyta</taxon>
        <taxon>Magnoliopsida</taxon>
        <taxon>eudicotyledons</taxon>
        <taxon>Gunneridae</taxon>
        <taxon>Pentapetalae</taxon>
        <taxon>rosids</taxon>
        <taxon>fabids</taxon>
        <taxon>Rosales</taxon>
        <taxon>Moraceae</taxon>
        <taxon>Ficeae</taxon>
        <taxon>Ficus</taxon>
    </lineage>
</organism>
<evidence type="ECO:0000313" key="2">
    <source>
        <dbReference type="Proteomes" id="UP001187192"/>
    </source>
</evidence>